<evidence type="ECO:0000256" key="3">
    <source>
        <dbReference type="ARBA" id="ARBA00022806"/>
    </source>
</evidence>
<dbReference type="InterPro" id="IPR027417">
    <property type="entry name" value="P-loop_NTPase"/>
</dbReference>
<dbReference type="Pfam" id="PF00580">
    <property type="entry name" value="UvrD-helicase"/>
    <property type="match status" value="2"/>
</dbReference>
<evidence type="ECO:0000256" key="4">
    <source>
        <dbReference type="ARBA" id="ARBA00022840"/>
    </source>
</evidence>
<accession>A0A0S3F5N1</accession>
<name>A0A0S3F5N1_9SPHN</name>
<geneLocation type="plasmid" evidence="6 7">
    <name>pDE1</name>
</geneLocation>
<dbReference type="RefSeq" id="WP_014072624.1">
    <property type="nucleotide sequence ID" value="NZ_CP013265.1"/>
</dbReference>
<dbReference type="GO" id="GO:0000725">
    <property type="term" value="P:recombinational repair"/>
    <property type="evidence" value="ECO:0007669"/>
    <property type="project" value="TreeGrafter"/>
</dbReference>
<dbReference type="InterPro" id="IPR000212">
    <property type="entry name" value="DNA_helicase_UvrD/REP"/>
</dbReference>
<organism evidence="6 7">
    <name type="scientific">Sphingobium baderi</name>
    <dbReference type="NCBI Taxonomy" id="1332080"/>
    <lineage>
        <taxon>Bacteria</taxon>
        <taxon>Pseudomonadati</taxon>
        <taxon>Pseudomonadota</taxon>
        <taxon>Alphaproteobacteria</taxon>
        <taxon>Sphingomonadales</taxon>
        <taxon>Sphingomonadaceae</taxon>
        <taxon>Sphingobium</taxon>
    </lineage>
</organism>
<dbReference type="AlphaFoldDB" id="A0A0S3F5N1"/>
<gene>
    <name evidence="6" type="ORF">ATN00_20720</name>
</gene>
<feature type="domain" description="UvrD-like helicase ATP-binding" evidence="5">
    <location>
        <begin position="26"/>
        <end position="107"/>
    </location>
</feature>
<dbReference type="SUPFAM" id="SSF52540">
    <property type="entry name" value="P-loop containing nucleoside triphosphate hydrolases"/>
    <property type="match status" value="1"/>
</dbReference>
<dbReference type="Proteomes" id="UP000056968">
    <property type="component" value="Plasmid pDE1"/>
</dbReference>
<keyword evidence="7" id="KW-1185">Reference proteome</keyword>
<dbReference type="GO" id="GO:0005829">
    <property type="term" value="C:cytosol"/>
    <property type="evidence" value="ECO:0007669"/>
    <property type="project" value="TreeGrafter"/>
</dbReference>
<keyword evidence="4" id="KW-0067">ATP-binding</keyword>
<evidence type="ECO:0000256" key="2">
    <source>
        <dbReference type="ARBA" id="ARBA00022801"/>
    </source>
</evidence>
<proteinExistence type="predicted"/>
<dbReference type="GO" id="GO:0005524">
    <property type="term" value="F:ATP binding"/>
    <property type="evidence" value="ECO:0007669"/>
    <property type="project" value="UniProtKB-KW"/>
</dbReference>
<dbReference type="GO" id="GO:0003677">
    <property type="term" value="F:DNA binding"/>
    <property type="evidence" value="ECO:0007669"/>
    <property type="project" value="InterPro"/>
</dbReference>
<dbReference type="PANTHER" id="PTHR11070:SF63">
    <property type="entry name" value="DNA HELICASE IV"/>
    <property type="match status" value="1"/>
</dbReference>
<keyword evidence="2" id="KW-0378">Hydrolase</keyword>
<reference evidence="6 7" key="1">
    <citation type="submission" date="2015-11" db="EMBL/GenBank/DDBJ databases">
        <title>A Two-component Flavoprotein Monooxygenase System MeaXY Responsible for para-Hydroxylation of 2-Methyl-6-ethylaniline and 2,6-Diethylaniline in Sphingobium baderi DE-13.</title>
        <authorList>
            <person name="Cheng M."/>
            <person name="Meng Q."/>
            <person name="Yang Y."/>
            <person name="Chu C."/>
            <person name="Yan X."/>
            <person name="He J."/>
            <person name="Li S."/>
        </authorList>
    </citation>
    <scope>NUCLEOTIDE SEQUENCE [LARGE SCALE GENOMIC DNA]</scope>
    <source>
        <strain evidence="6 7">DE-13</strain>
        <plasmid evidence="7">Plasmid pDE1</plasmid>
    </source>
</reference>
<dbReference type="EMBL" id="CP013265">
    <property type="protein sequence ID" value="ALR22919.1"/>
    <property type="molecule type" value="Genomic_DNA"/>
</dbReference>
<dbReference type="OrthoDB" id="5461146at2"/>
<dbReference type="PANTHER" id="PTHR11070">
    <property type="entry name" value="UVRD / RECB / PCRA DNA HELICASE FAMILY MEMBER"/>
    <property type="match status" value="1"/>
</dbReference>
<sequence length="590" mass="65299">MADEETAADAAGRLALERVYACFDAGQSFRLEAGAGAGKTYSLEKALRRLIELRGTELVRKRQQIGCITFTNVAKDEIIARVQAHPAVRPETIHGFCWSVLQDFQPQLRAIVPDLPGWGERLADAGVGGLGARKVNYDLGYPRVTPDEVSLKHEDVLTLMTELLARPKFRLVLAKRYPVLLIDEYQDTDAGFVEALKQHFLGTGTGPIIGLFGDHWQKIYGEGCGAVEHAALEVIDKNANFRSAEPIVAVLNRMRPDLEQIPSDPDAPGEARIFHTNAWPGQRRTGQGGGHWTGDTSPEAARAYLDHLKQRLSDEGWDFAVERTKILMLSHSVLAKEQGYPTIQSIYGQFNDAWLKKEDPHIKFLADQLEPACAAFQAKRYGEMFESLGAGRPCIRRHHDKVAWTQSLEQLIQLRATGTIGAVIDLIKGQAHMHLPEAVLDREQRLADAGPEPVEGESRRIAQLRRLRDVAYTELMAVDAFIDGHTPFATKHGVKGAEFENVLVIVGRGWNKYNFAQMLERLDPGPPADKVESFESNRNLFYVACSRPKRRLALLFTQILSELAMAKVTALFGEANVIPLPADPAGGAAP</sequence>
<feature type="domain" description="UvrD-like helicase ATP-binding" evidence="5">
    <location>
        <begin position="151"/>
        <end position="221"/>
    </location>
</feature>
<evidence type="ECO:0000313" key="6">
    <source>
        <dbReference type="EMBL" id="ALR22919.1"/>
    </source>
</evidence>
<keyword evidence="3 6" id="KW-0347">Helicase</keyword>
<dbReference type="GO" id="GO:0016787">
    <property type="term" value="F:hydrolase activity"/>
    <property type="evidence" value="ECO:0007669"/>
    <property type="project" value="UniProtKB-KW"/>
</dbReference>
<keyword evidence="6" id="KW-0614">Plasmid</keyword>
<dbReference type="InterPro" id="IPR014016">
    <property type="entry name" value="UvrD-like_ATP-bd"/>
</dbReference>
<evidence type="ECO:0000313" key="7">
    <source>
        <dbReference type="Proteomes" id="UP000056968"/>
    </source>
</evidence>
<dbReference type="Gene3D" id="3.40.50.300">
    <property type="entry name" value="P-loop containing nucleotide triphosphate hydrolases"/>
    <property type="match status" value="2"/>
</dbReference>
<keyword evidence="1" id="KW-0547">Nucleotide-binding</keyword>
<protein>
    <submittedName>
        <fullName evidence="6">DNA helicase II</fullName>
    </submittedName>
</protein>
<evidence type="ECO:0000256" key="1">
    <source>
        <dbReference type="ARBA" id="ARBA00022741"/>
    </source>
</evidence>
<evidence type="ECO:0000259" key="5">
    <source>
        <dbReference type="Pfam" id="PF00580"/>
    </source>
</evidence>
<dbReference type="KEGG" id="sbd:ATN00_20720"/>
<dbReference type="GO" id="GO:0043138">
    <property type="term" value="F:3'-5' DNA helicase activity"/>
    <property type="evidence" value="ECO:0007669"/>
    <property type="project" value="TreeGrafter"/>
</dbReference>